<evidence type="ECO:0000313" key="1">
    <source>
        <dbReference type="EMBL" id="KZT55712.1"/>
    </source>
</evidence>
<dbReference type="Proteomes" id="UP000076842">
    <property type="component" value="Unassembled WGS sequence"/>
</dbReference>
<proteinExistence type="predicted"/>
<dbReference type="InParanoid" id="A0A165EXA5"/>
<protein>
    <submittedName>
        <fullName evidence="1">Uncharacterized protein</fullName>
    </submittedName>
</protein>
<accession>A0A165EXA5</accession>
<reference evidence="1 2" key="1">
    <citation type="journal article" date="2016" name="Mol. Biol. Evol.">
        <title>Comparative Genomics of Early-Diverging Mushroom-Forming Fungi Provides Insights into the Origins of Lignocellulose Decay Capabilities.</title>
        <authorList>
            <person name="Nagy L.G."/>
            <person name="Riley R."/>
            <person name="Tritt A."/>
            <person name="Adam C."/>
            <person name="Daum C."/>
            <person name="Floudas D."/>
            <person name="Sun H."/>
            <person name="Yadav J.S."/>
            <person name="Pangilinan J."/>
            <person name="Larsson K.H."/>
            <person name="Matsuura K."/>
            <person name="Barry K."/>
            <person name="Labutti K."/>
            <person name="Kuo R."/>
            <person name="Ohm R.A."/>
            <person name="Bhattacharya S.S."/>
            <person name="Shirouzu T."/>
            <person name="Yoshinaga Y."/>
            <person name="Martin F.M."/>
            <person name="Grigoriev I.V."/>
            <person name="Hibbett D.S."/>
        </authorList>
    </citation>
    <scope>NUCLEOTIDE SEQUENCE [LARGE SCALE GENOMIC DNA]</scope>
    <source>
        <strain evidence="1 2">HHB12733</strain>
    </source>
</reference>
<name>A0A165EXA5_9BASI</name>
<organism evidence="1 2">
    <name type="scientific">Calocera cornea HHB12733</name>
    <dbReference type="NCBI Taxonomy" id="1353952"/>
    <lineage>
        <taxon>Eukaryota</taxon>
        <taxon>Fungi</taxon>
        <taxon>Dikarya</taxon>
        <taxon>Basidiomycota</taxon>
        <taxon>Agaricomycotina</taxon>
        <taxon>Dacrymycetes</taxon>
        <taxon>Dacrymycetales</taxon>
        <taxon>Dacrymycetaceae</taxon>
        <taxon>Calocera</taxon>
    </lineage>
</organism>
<dbReference type="AlphaFoldDB" id="A0A165EXA5"/>
<sequence length="102" mass="11442">MDIIASPHCVSGRCAWSAGCTWEPQQCGCSVAAHKQRLIDFRCPWMEDDRLIRISTHRLGFVMRYHRPVFTRISDRKGEMLSGFVECGAALALMKLPSAGLC</sequence>
<keyword evidence="2" id="KW-1185">Reference proteome</keyword>
<evidence type="ECO:0000313" key="2">
    <source>
        <dbReference type="Proteomes" id="UP000076842"/>
    </source>
</evidence>
<gene>
    <name evidence="1" type="ORF">CALCODRAFT_342788</name>
</gene>
<dbReference type="EMBL" id="KV423990">
    <property type="protein sequence ID" value="KZT55712.1"/>
    <property type="molecule type" value="Genomic_DNA"/>
</dbReference>